<dbReference type="PANTHER" id="PTHR46124:SF2">
    <property type="entry name" value="D-AMINOACYL-TRNA DEACYLASE"/>
    <property type="match status" value="1"/>
</dbReference>
<proteinExistence type="predicted"/>
<gene>
    <name evidence="3" type="ORF">UFOPK3610_00607</name>
</gene>
<keyword evidence="1" id="KW-0479">Metal-binding</keyword>
<dbReference type="EMBL" id="CAFBMR010000014">
    <property type="protein sequence ID" value="CAB4908332.1"/>
    <property type="molecule type" value="Genomic_DNA"/>
</dbReference>
<organism evidence="3">
    <name type="scientific">freshwater metagenome</name>
    <dbReference type="NCBI Taxonomy" id="449393"/>
    <lineage>
        <taxon>unclassified sequences</taxon>
        <taxon>metagenomes</taxon>
        <taxon>ecological metagenomes</taxon>
    </lineage>
</organism>
<name>A0A6J7GK23_9ZZZZ</name>
<dbReference type="Gene3D" id="3.20.20.140">
    <property type="entry name" value="Metal-dependent hydrolases"/>
    <property type="match status" value="1"/>
</dbReference>
<dbReference type="GO" id="GO:0005829">
    <property type="term" value="C:cytosol"/>
    <property type="evidence" value="ECO:0007669"/>
    <property type="project" value="TreeGrafter"/>
</dbReference>
<evidence type="ECO:0000256" key="2">
    <source>
        <dbReference type="ARBA" id="ARBA00022801"/>
    </source>
</evidence>
<dbReference type="PIRSF" id="PIRSF005902">
    <property type="entry name" value="DNase_TatD"/>
    <property type="match status" value="1"/>
</dbReference>
<dbReference type="CDD" id="cd01310">
    <property type="entry name" value="TatD_DNAse"/>
    <property type="match status" value="1"/>
</dbReference>
<dbReference type="GO" id="GO:0004536">
    <property type="term" value="F:DNA nuclease activity"/>
    <property type="evidence" value="ECO:0007669"/>
    <property type="project" value="InterPro"/>
</dbReference>
<evidence type="ECO:0000256" key="1">
    <source>
        <dbReference type="ARBA" id="ARBA00022723"/>
    </source>
</evidence>
<dbReference type="GO" id="GO:0016788">
    <property type="term" value="F:hydrolase activity, acting on ester bonds"/>
    <property type="evidence" value="ECO:0007669"/>
    <property type="project" value="InterPro"/>
</dbReference>
<dbReference type="NCBIfam" id="TIGR00010">
    <property type="entry name" value="YchF/TatD family DNA exonuclease"/>
    <property type="match status" value="1"/>
</dbReference>
<sequence length="281" mass="30486">MKGLPEIPVGLTTPVVDTHCHLDIHDSERAGLHMSVDEALAAAAGVGVTRVVQVGCDVESARWSVELANSRDDVVAAVALHPNEAARLVERGGRPALESAYDEIASLARHPKVRAIGETGLDYFRTKGDGQEIQRESFRWHIDLAIALDKTLVIHDRDSHDDVLETLEKHGAPARVVFHCFSGDAAMARHCAERGWFMSFAGVVTFASNDALREALVEVPDDLVLVETDAPYLTPVPHRGATNASYLVPLTVRSMAETRGADVDELCAALWRNAERAFGAL</sequence>
<dbReference type="InterPro" id="IPR001130">
    <property type="entry name" value="TatD-like"/>
</dbReference>
<dbReference type="GO" id="GO:0046872">
    <property type="term" value="F:metal ion binding"/>
    <property type="evidence" value="ECO:0007669"/>
    <property type="project" value="UniProtKB-KW"/>
</dbReference>
<evidence type="ECO:0000313" key="3">
    <source>
        <dbReference type="EMBL" id="CAB4908332.1"/>
    </source>
</evidence>
<dbReference type="Pfam" id="PF01026">
    <property type="entry name" value="TatD_DNase"/>
    <property type="match status" value="1"/>
</dbReference>
<dbReference type="PANTHER" id="PTHR46124">
    <property type="entry name" value="D-AMINOACYL-TRNA DEACYLASE"/>
    <property type="match status" value="1"/>
</dbReference>
<dbReference type="InterPro" id="IPR018228">
    <property type="entry name" value="DNase_TatD-rel_CS"/>
</dbReference>
<reference evidence="3" key="1">
    <citation type="submission" date="2020-05" db="EMBL/GenBank/DDBJ databases">
        <authorList>
            <person name="Chiriac C."/>
            <person name="Salcher M."/>
            <person name="Ghai R."/>
            <person name="Kavagutti S V."/>
        </authorList>
    </citation>
    <scope>NUCLEOTIDE SEQUENCE</scope>
</reference>
<protein>
    <submittedName>
        <fullName evidence="3">Unannotated protein</fullName>
    </submittedName>
</protein>
<dbReference type="FunFam" id="3.20.20.140:FF:000005">
    <property type="entry name" value="TatD family hydrolase"/>
    <property type="match status" value="1"/>
</dbReference>
<keyword evidence="2" id="KW-0378">Hydrolase</keyword>
<dbReference type="PROSITE" id="PS01137">
    <property type="entry name" value="TATD_1"/>
    <property type="match status" value="1"/>
</dbReference>
<dbReference type="InterPro" id="IPR032466">
    <property type="entry name" value="Metal_Hydrolase"/>
</dbReference>
<dbReference type="AlphaFoldDB" id="A0A6J7GK23"/>
<accession>A0A6J7GK23</accession>
<dbReference type="InterPro" id="IPR015991">
    <property type="entry name" value="TatD/YcfH-like"/>
</dbReference>
<dbReference type="SUPFAM" id="SSF51556">
    <property type="entry name" value="Metallo-dependent hydrolases"/>
    <property type="match status" value="1"/>
</dbReference>